<protein>
    <recommendedName>
        <fullName evidence="5 10">Uracil-DNA glycosylase</fullName>
        <shortName evidence="10">UDG</shortName>
        <ecNumber evidence="4 10">3.2.2.27</ecNumber>
    </recommendedName>
</protein>
<comment type="subcellular location">
    <subcellularLocation>
        <location evidence="10">Cytoplasm</location>
    </subcellularLocation>
</comment>
<dbReference type="PANTHER" id="PTHR11264:SF0">
    <property type="entry name" value="URACIL-DNA GLYCOSYLASE"/>
    <property type="match status" value="1"/>
</dbReference>
<dbReference type="GO" id="GO:0005737">
    <property type="term" value="C:cytoplasm"/>
    <property type="evidence" value="ECO:0007669"/>
    <property type="project" value="UniProtKB-SubCell"/>
</dbReference>
<evidence type="ECO:0000256" key="12">
    <source>
        <dbReference type="RuleBase" id="RU003780"/>
    </source>
</evidence>
<dbReference type="HOGENOM" id="CLU_032162_3_1_10"/>
<evidence type="ECO:0000256" key="11">
    <source>
        <dbReference type="PROSITE-ProRule" id="PRU10072"/>
    </source>
</evidence>
<comment type="function">
    <text evidence="2 10 12">Excises uracil residues from the DNA which can arise as a result of misincorporation of dUMP residues by DNA polymerase or due to deamination of cytosine.</text>
</comment>
<evidence type="ECO:0000256" key="5">
    <source>
        <dbReference type="ARBA" id="ARBA00018429"/>
    </source>
</evidence>
<dbReference type="PANTHER" id="PTHR11264">
    <property type="entry name" value="URACIL-DNA GLYCOSYLASE"/>
    <property type="match status" value="1"/>
</dbReference>
<dbReference type="GO" id="GO:0097510">
    <property type="term" value="P:base-excision repair, AP site formation via deaminated base removal"/>
    <property type="evidence" value="ECO:0007669"/>
    <property type="project" value="TreeGrafter"/>
</dbReference>
<evidence type="ECO:0000313" key="15">
    <source>
        <dbReference type="Proteomes" id="UP000010408"/>
    </source>
</evidence>
<feature type="active site" description="Proton acceptor" evidence="10 11">
    <location>
        <position position="80"/>
    </location>
</feature>
<dbReference type="NCBIfam" id="NF003592">
    <property type="entry name" value="PRK05254.1-5"/>
    <property type="match status" value="1"/>
</dbReference>
<comment type="catalytic activity">
    <reaction evidence="1 10 12">
        <text>Hydrolyzes single-stranded DNA or mismatched double-stranded DNA and polynucleotides, releasing free uracil.</text>
        <dbReference type="EC" id="3.2.2.27"/>
    </reaction>
</comment>
<evidence type="ECO:0000256" key="6">
    <source>
        <dbReference type="ARBA" id="ARBA00022490"/>
    </source>
</evidence>
<dbReference type="Gene3D" id="3.40.470.10">
    <property type="entry name" value="Uracil-DNA glycosylase-like domain"/>
    <property type="match status" value="1"/>
</dbReference>
<dbReference type="Pfam" id="PF03167">
    <property type="entry name" value="UDG"/>
    <property type="match status" value="1"/>
</dbReference>
<dbReference type="InterPro" id="IPR018085">
    <property type="entry name" value="Ura-DNA_Glyclase_AS"/>
</dbReference>
<dbReference type="STRING" id="1127696.HMPREF9134_00987"/>
<evidence type="ECO:0000256" key="2">
    <source>
        <dbReference type="ARBA" id="ARBA00002631"/>
    </source>
</evidence>
<evidence type="ECO:0000256" key="7">
    <source>
        <dbReference type="ARBA" id="ARBA00022763"/>
    </source>
</evidence>
<comment type="similarity">
    <text evidence="3 10 12">Belongs to the uracil-DNA glycosylase (UDG) superfamily. UNG family.</text>
</comment>
<evidence type="ECO:0000256" key="9">
    <source>
        <dbReference type="ARBA" id="ARBA00023204"/>
    </source>
</evidence>
<dbReference type="NCBIfam" id="TIGR00628">
    <property type="entry name" value="ung"/>
    <property type="match status" value="1"/>
</dbReference>
<dbReference type="NCBIfam" id="NF003591">
    <property type="entry name" value="PRK05254.1-4"/>
    <property type="match status" value="1"/>
</dbReference>
<dbReference type="AlphaFoldDB" id="L1ND29"/>
<dbReference type="InterPro" id="IPR036895">
    <property type="entry name" value="Uracil-DNA_glycosylase-like_sf"/>
</dbReference>
<dbReference type="PROSITE" id="PS00130">
    <property type="entry name" value="U_DNA_GLYCOSYLASE"/>
    <property type="match status" value="1"/>
</dbReference>
<evidence type="ECO:0000256" key="4">
    <source>
        <dbReference type="ARBA" id="ARBA00012030"/>
    </source>
</evidence>
<evidence type="ECO:0000259" key="13">
    <source>
        <dbReference type="SMART" id="SM00986"/>
    </source>
</evidence>
<dbReference type="InterPro" id="IPR005122">
    <property type="entry name" value="Uracil-DNA_glycosylase-like"/>
</dbReference>
<evidence type="ECO:0000313" key="14">
    <source>
        <dbReference type="EMBL" id="EKY01268.1"/>
    </source>
</evidence>
<comment type="caution">
    <text evidence="14">The sequence shown here is derived from an EMBL/GenBank/DDBJ whole genome shotgun (WGS) entry which is preliminary data.</text>
</comment>
<dbReference type="EC" id="3.2.2.27" evidence="4 10"/>
<dbReference type="SMART" id="SM00986">
    <property type="entry name" value="UDG"/>
    <property type="match status" value="1"/>
</dbReference>
<dbReference type="EMBL" id="AMEQ01000027">
    <property type="protein sequence ID" value="EKY01268.1"/>
    <property type="molecule type" value="Genomic_DNA"/>
</dbReference>
<name>L1ND29_9PORP</name>
<keyword evidence="6 10" id="KW-0963">Cytoplasm</keyword>
<evidence type="ECO:0000256" key="1">
    <source>
        <dbReference type="ARBA" id="ARBA00001400"/>
    </source>
</evidence>
<dbReference type="NCBIfam" id="NF003588">
    <property type="entry name" value="PRK05254.1-1"/>
    <property type="match status" value="1"/>
</dbReference>
<evidence type="ECO:0000256" key="8">
    <source>
        <dbReference type="ARBA" id="ARBA00022801"/>
    </source>
</evidence>
<sequence length="236" mass="26808">MPFAYPIYPTKTDTMRVRLEESWREALAPEFEKLYFSILTDRVRAEYQSGYPIYPPAGQIFRALDLCPLPQVRVVILGQDPYHGVGQAEGLSFSVPEGVAVPPSLQNMKTEIQSDLGRPSIIREGNLLPWVQQGVLLLNATLTVRAGQAGSHQSLGWETFTDEIISTINRRREHVVFLLWGTPARRKAAMIDRNRHLILEAPHPSPLSAHRGFFGCRHFSTCNAYLREHHLNPIEW</sequence>
<feature type="domain" description="Uracil-DNA glycosylase-like" evidence="13">
    <location>
        <begin position="65"/>
        <end position="226"/>
    </location>
</feature>
<evidence type="ECO:0000256" key="3">
    <source>
        <dbReference type="ARBA" id="ARBA00008184"/>
    </source>
</evidence>
<dbReference type="Proteomes" id="UP000010408">
    <property type="component" value="Unassembled WGS sequence"/>
</dbReference>
<keyword evidence="9 10" id="KW-0234">DNA repair</keyword>
<gene>
    <name evidence="10" type="primary">ung</name>
    <name evidence="14" type="ORF">HMPREF9134_00987</name>
</gene>
<proteinExistence type="inferred from homology"/>
<reference evidence="14 15" key="1">
    <citation type="submission" date="2012-05" db="EMBL/GenBank/DDBJ databases">
        <authorList>
            <person name="Weinstock G."/>
            <person name="Sodergren E."/>
            <person name="Lobos E.A."/>
            <person name="Fulton L."/>
            <person name="Fulton R."/>
            <person name="Courtney L."/>
            <person name="Fronick C."/>
            <person name="O'Laughlin M."/>
            <person name="Godfrey J."/>
            <person name="Wilson R.M."/>
            <person name="Miner T."/>
            <person name="Farmer C."/>
            <person name="Delehaunty K."/>
            <person name="Cordes M."/>
            <person name="Minx P."/>
            <person name="Tomlinson C."/>
            <person name="Chen J."/>
            <person name="Wollam A."/>
            <person name="Pepin K.H."/>
            <person name="Bhonagiri V."/>
            <person name="Zhang X."/>
            <person name="Suruliraj S."/>
            <person name="Warren W."/>
            <person name="Mitreva M."/>
            <person name="Mardis E.R."/>
            <person name="Wilson R.K."/>
        </authorList>
    </citation>
    <scope>NUCLEOTIDE SEQUENCE [LARGE SCALE GENOMIC DNA]</scope>
    <source>
        <strain evidence="14 15">F0037</strain>
    </source>
</reference>
<dbReference type="SMART" id="SM00987">
    <property type="entry name" value="UreE_C"/>
    <property type="match status" value="1"/>
</dbReference>
<organism evidence="14 15">
    <name type="scientific">Porphyromonas catoniae F0037</name>
    <dbReference type="NCBI Taxonomy" id="1127696"/>
    <lineage>
        <taxon>Bacteria</taxon>
        <taxon>Pseudomonadati</taxon>
        <taxon>Bacteroidota</taxon>
        <taxon>Bacteroidia</taxon>
        <taxon>Bacteroidales</taxon>
        <taxon>Porphyromonadaceae</taxon>
        <taxon>Porphyromonas</taxon>
    </lineage>
</organism>
<dbReference type="FunFam" id="3.40.470.10:FF:000001">
    <property type="entry name" value="Uracil-DNA glycosylase"/>
    <property type="match status" value="1"/>
</dbReference>
<dbReference type="SUPFAM" id="SSF52141">
    <property type="entry name" value="Uracil-DNA glycosylase-like"/>
    <property type="match status" value="1"/>
</dbReference>
<evidence type="ECO:0000256" key="10">
    <source>
        <dbReference type="HAMAP-Rule" id="MF_00148"/>
    </source>
</evidence>
<dbReference type="CDD" id="cd10027">
    <property type="entry name" value="UDG-F1-like"/>
    <property type="match status" value="1"/>
</dbReference>
<dbReference type="InterPro" id="IPR002043">
    <property type="entry name" value="UDG_fam1"/>
</dbReference>
<keyword evidence="8 10" id="KW-0378">Hydrolase</keyword>
<dbReference type="HAMAP" id="MF_00148">
    <property type="entry name" value="UDG"/>
    <property type="match status" value="1"/>
</dbReference>
<dbReference type="eggNOG" id="COG0692">
    <property type="taxonomic scope" value="Bacteria"/>
</dbReference>
<dbReference type="PATRIC" id="fig|1127696.3.peg.895"/>
<dbReference type="GO" id="GO:0004844">
    <property type="term" value="F:uracil DNA N-glycosylase activity"/>
    <property type="evidence" value="ECO:0007669"/>
    <property type="project" value="UniProtKB-UniRule"/>
</dbReference>
<accession>L1ND29</accession>
<keyword evidence="7 10" id="KW-0227">DNA damage</keyword>
<dbReference type="NCBIfam" id="NF003589">
    <property type="entry name" value="PRK05254.1-2"/>
    <property type="match status" value="1"/>
</dbReference>